<feature type="transmembrane region" description="Helical" evidence="6">
    <location>
        <begin position="309"/>
        <end position="333"/>
    </location>
</feature>
<feature type="transmembrane region" description="Helical" evidence="6">
    <location>
        <begin position="285"/>
        <end position="303"/>
    </location>
</feature>
<feature type="transmembrane region" description="Helical" evidence="6">
    <location>
        <begin position="149"/>
        <end position="171"/>
    </location>
</feature>
<organism evidence="8 9">
    <name type="scientific">Kribbella lupini</name>
    <dbReference type="NCBI Taxonomy" id="291602"/>
    <lineage>
        <taxon>Bacteria</taxon>
        <taxon>Bacillati</taxon>
        <taxon>Actinomycetota</taxon>
        <taxon>Actinomycetes</taxon>
        <taxon>Propionibacteriales</taxon>
        <taxon>Kribbellaceae</taxon>
        <taxon>Kribbella</taxon>
    </lineage>
</organism>
<protein>
    <submittedName>
        <fullName evidence="8">MFS transporter</fullName>
    </submittedName>
</protein>
<feature type="transmembrane region" description="Helical" evidence="6">
    <location>
        <begin position="372"/>
        <end position="391"/>
    </location>
</feature>
<feature type="domain" description="Major facilitator superfamily (MFS) profile" evidence="7">
    <location>
        <begin position="25"/>
        <end position="395"/>
    </location>
</feature>
<dbReference type="CDD" id="cd17324">
    <property type="entry name" value="MFS_NepI_like"/>
    <property type="match status" value="1"/>
</dbReference>
<feature type="transmembrane region" description="Helical" evidence="6">
    <location>
        <begin position="345"/>
        <end position="366"/>
    </location>
</feature>
<sequence length="406" mass="41623">MRNRTAQPTGIPAATPTKQRLPLAPLAAMATASFITVLTEALPGGLLPAMSGDLRVSESAMGQAVTVYAIGSAVAAIPLSAATSGWGRKRLLLATMAGFAVANTLTAISDQYLLTMVGRFIAGVCGGLVWAMMAGYARRMVPSSLHGKAIAVAMAGTPLSLALGVPAGTLLGQALGWRIAFVTMSLIAVAVLGWLHLTAPDFPGEQRERRSRVAHTVRLPGVTPVLLVVLTVVLAHTILYTYIATFLDKFGMVGSTARVLFVFGTASVAAIWFVGSHIHRHLRRLTVTGTLLFAAGATLLATLAGSPGFVYAAAALWGLGFGGMATLLQTALGQAAGPAADTAQAMLVTLWNTALALGGVAGGLLLDGLGAGSFPWSVLAILALVLVTVVVDRHGFPAPRSTATGQ</sequence>
<dbReference type="PROSITE" id="PS50850">
    <property type="entry name" value="MFS"/>
    <property type="match status" value="1"/>
</dbReference>
<reference evidence="8 9" key="1">
    <citation type="journal article" date="2019" name="Int. J. Syst. Evol. Microbiol.">
        <title>The Global Catalogue of Microorganisms (GCM) 10K type strain sequencing project: providing services to taxonomists for standard genome sequencing and annotation.</title>
        <authorList>
            <consortium name="The Broad Institute Genomics Platform"/>
            <consortium name="The Broad Institute Genome Sequencing Center for Infectious Disease"/>
            <person name="Wu L."/>
            <person name="Ma J."/>
        </authorList>
    </citation>
    <scope>NUCLEOTIDE SEQUENCE [LARGE SCALE GENOMIC DNA]</scope>
    <source>
        <strain evidence="8 9">JCM 14303</strain>
    </source>
</reference>
<evidence type="ECO:0000259" key="7">
    <source>
        <dbReference type="PROSITE" id="PS50850"/>
    </source>
</evidence>
<dbReference type="InterPro" id="IPR036259">
    <property type="entry name" value="MFS_trans_sf"/>
</dbReference>
<feature type="transmembrane region" description="Helical" evidence="6">
    <location>
        <begin position="120"/>
        <end position="137"/>
    </location>
</feature>
<name>A0ABN2AMF2_9ACTN</name>
<dbReference type="Pfam" id="PF07690">
    <property type="entry name" value="MFS_1"/>
    <property type="match status" value="1"/>
</dbReference>
<gene>
    <name evidence="8" type="ORF">GCM10009741_23200</name>
</gene>
<feature type="transmembrane region" description="Helical" evidence="6">
    <location>
        <begin position="21"/>
        <end position="39"/>
    </location>
</feature>
<evidence type="ECO:0000256" key="2">
    <source>
        <dbReference type="ARBA" id="ARBA00022475"/>
    </source>
</evidence>
<accession>A0ABN2AMF2</accession>
<keyword evidence="9" id="KW-1185">Reference proteome</keyword>
<dbReference type="InterPro" id="IPR020846">
    <property type="entry name" value="MFS_dom"/>
</dbReference>
<keyword evidence="3 6" id="KW-0812">Transmembrane</keyword>
<keyword evidence="4 6" id="KW-1133">Transmembrane helix</keyword>
<evidence type="ECO:0000256" key="5">
    <source>
        <dbReference type="ARBA" id="ARBA00023136"/>
    </source>
</evidence>
<evidence type="ECO:0000256" key="3">
    <source>
        <dbReference type="ARBA" id="ARBA00022692"/>
    </source>
</evidence>
<comment type="caution">
    <text evidence="8">The sequence shown here is derived from an EMBL/GenBank/DDBJ whole genome shotgun (WGS) entry which is preliminary data.</text>
</comment>
<dbReference type="EMBL" id="BAAANC010000001">
    <property type="protein sequence ID" value="GAA1521488.1"/>
    <property type="molecule type" value="Genomic_DNA"/>
</dbReference>
<dbReference type="PANTHER" id="PTHR43124">
    <property type="entry name" value="PURINE EFFLUX PUMP PBUE"/>
    <property type="match status" value="1"/>
</dbReference>
<feature type="transmembrane region" description="Helical" evidence="6">
    <location>
        <begin position="91"/>
        <end position="108"/>
    </location>
</feature>
<dbReference type="Proteomes" id="UP001500363">
    <property type="component" value="Unassembled WGS sequence"/>
</dbReference>
<dbReference type="InterPro" id="IPR011701">
    <property type="entry name" value="MFS"/>
</dbReference>
<evidence type="ECO:0000313" key="9">
    <source>
        <dbReference type="Proteomes" id="UP001500363"/>
    </source>
</evidence>
<feature type="transmembrane region" description="Helical" evidence="6">
    <location>
        <begin position="59"/>
        <end position="79"/>
    </location>
</feature>
<feature type="transmembrane region" description="Helical" evidence="6">
    <location>
        <begin position="219"/>
        <end position="243"/>
    </location>
</feature>
<dbReference type="SUPFAM" id="SSF103473">
    <property type="entry name" value="MFS general substrate transporter"/>
    <property type="match status" value="1"/>
</dbReference>
<comment type="subcellular location">
    <subcellularLocation>
        <location evidence="1">Cell membrane</location>
        <topology evidence="1">Multi-pass membrane protein</topology>
    </subcellularLocation>
</comment>
<evidence type="ECO:0000313" key="8">
    <source>
        <dbReference type="EMBL" id="GAA1521488.1"/>
    </source>
</evidence>
<evidence type="ECO:0000256" key="6">
    <source>
        <dbReference type="SAM" id="Phobius"/>
    </source>
</evidence>
<dbReference type="PANTHER" id="PTHR43124:SF3">
    <property type="entry name" value="CHLORAMPHENICOL EFFLUX PUMP RV0191"/>
    <property type="match status" value="1"/>
</dbReference>
<keyword evidence="2" id="KW-1003">Cell membrane</keyword>
<feature type="transmembrane region" description="Helical" evidence="6">
    <location>
        <begin position="255"/>
        <end position="273"/>
    </location>
</feature>
<feature type="transmembrane region" description="Helical" evidence="6">
    <location>
        <begin position="177"/>
        <end position="198"/>
    </location>
</feature>
<proteinExistence type="predicted"/>
<keyword evidence="5 6" id="KW-0472">Membrane</keyword>
<dbReference type="Gene3D" id="1.20.1250.20">
    <property type="entry name" value="MFS general substrate transporter like domains"/>
    <property type="match status" value="1"/>
</dbReference>
<dbReference type="InterPro" id="IPR050189">
    <property type="entry name" value="MFS_Efflux_Transporters"/>
</dbReference>
<evidence type="ECO:0000256" key="4">
    <source>
        <dbReference type="ARBA" id="ARBA00022989"/>
    </source>
</evidence>
<evidence type="ECO:0000256" key="1">
    <source>
        <dbReference type="ARBA" id="ARBA00004651"/>
    </source>
</evidence>